<protein>
    <submittedName>
        <fullName evidence="1">Uncharacterized protein</fullName>
    </submittedName>
</protein>
<name>A0A399G6D7_9ACTN</name>
<evidence type="ECO:0000313" key="1">
    <source>
        <dbReference type="EMBL" id="UOE20396.1"/>
    </source>
</evidence>
<dbReference type="Proteomes" id="UP000265719">
    <property type="component" value="Chromosome"/>
</dbReference>
<dbReference type="AlphaFoldDB" id="A0A399G6D7"/>
<reference evidence="1" key="1">
    <citation type="submission" date="2020-10" db="EMBL/GenBank/DDBJ databases">
        <title>De novo genome project of the cellulose decomposer Thermobifida halotolerans type strain.</title>
        <authorList>
            <person name="Nagy I."/>
            <person name="Horvath B."/>
            <person name="Kukolya J."/>
            <person name="Nagy I."/>
            <person name="Orsini M."/>
        </authorList>
    </citation>
    <scope>NUCLEOTIDE SEQUENCE</scope>
    <source>
        <strain evidence="1">DSM 44931</strain>
    </source>
</reference>
<dbReference type="KEGG" id="thao:NI17_003945"/>
<sequence length="155" mass="17952">MNIRTYLRMMDDAEHSLAEGFHTVADGHSAEPDVYWLCRTLADQCERHRRELEPIRERYREEGGPEAEEPEHLETQLLSRTRSGPVGLLRDLQDLYTLACFVDVTWTLLLQAAYGLRDRELIDVVERCDGETKVQVDWLRTRMKNAAPQALIAAR</sequence>
<dbReference type="OrthoDB" id="669978at2"/>
<dbReference type="RefSeq" id="WP_068689300.1">
    <property type="nucleotide sequence ID" value="NZ_CP063196.1"/>
</dbReference>
<keyword evidence="2" id="KW-1185">Reference proteome</keyword>
<evidence type="ECO:0000313" key="2">
    <source>
        <dbReference type="Proteomes" id="UP000265719"/>
    </source>
</evidence>
<dbReference type="EMBL" id="CP063196">
    <property type="protein sequence ID" value="UOE20396.1"/>
    <property type="molecule type" value="Genomic_DNA"/>
</dbReference>
<accession>A0A399G6D7</accession>
<gene>
    <name evidence="1" type="ORF">NI17_003945</name>
</gene>
<proteinExistence type="predicted"/>
<organism evidence="1 2">
    <name type="scientific">Thermobifida halotolerans</name>
    <dbReference type="NCBI Taxonomy" id="483545"/>
    <lineage>
        <taxon>Bacteria</taxon>
        <taxon>Bacillati</taxon>
        <taxon>Actinomycetota</taxon>
        <taxon>Actinomycetes</taxon>
        <taxon>Streptosporangiales</taxon>
        <taxon>Nocardiopsidaceae</taxon>
        <taxon>Thermobifida</taxon>
    </lineage>
</organism>